<keyword evidence="1" id="KW-0862">Zinc</keyword>
<evidence type="ECO:0000256" key="1">
    <source>
        <dbReference type="PROSITE-ProRule" id="PRU00042"/>
    </source>
</evidence>
<name>A0ABD1C541_CARAN</name>
<protein>
    <recommendedName>
        <fullName evidence="2">C2H2-type domain-containing protein</fullName>
    </recommendedName>
</protein>
<keyword evidence="4" id="KW-1185">Reference proteome</keyword>
<dbReference type="AlphaFoldDB" id="A0ABD1C541"/>
<dbReference type="PROSITE" id="PS00028">
    <property type="entry name" value="ZINC_FINGER_C2H2_1"/>
    <property type="match status" value="1"/>
</dbReference>
<feature type="domain" description="C2H2-type" evidence="2">
    <location>
        <begin position="7"/>
        <end position="35"/>
    </location>
</feature>
<dbReference type="InterPro" id="IPR013087">
    <property type="entry name" value="Znf_C2H2_type"/>
</dbReference>
<reference evidence="3 4" key="1">
    <citation type="submission" date="2024-04" db="EMBL/GenBank/DDBJ databases">
        <title>Genome assembly C_amara_ONT_v2.</title>
        <authorList>
            <person name="Yant L."/>
            <person name="Moore C."/>
            <person name="Slenker M."/>
        </authorList>
    </citation>
    <scope>NUCLEOTIDE SEQUENCE [LARGE SCALE GENOMIC DNA]</scope>
    <source>
        <tissue evidence="3">Leaf</tissue>
    </source>
</reference>
<comment type="caution">
    <text evidence="3">The sequence shown here is derived from an EMBL/GenBank/DDBJ whole genome shotgun (WGS) entry which is preliminary data.</text>
</comment>
<organism evidence="3 4">
    <name type="scientific">Cardamine amara subsp. amara</name>
    <dbReference type="NCBI Taxonomy" id="228776"/>
    <lineage>
        <taxon>Eukaryota</taxon>
        <taxon>Viridiplantae</taxon>
        <taxon>Streptophyta</taxon>
        <taxon>Embryophyta</taxon>
        <taxon>Tracheophyta</taxon>
        <taxon>Spermatophyta</taxon>
        <taxon>Magnoliopsida</taxon>
        <taxon>eudicotyledons</taxon>
        <taxon>Gunneridae</taxon>
        <taxon>Pentapetalae</taxon>
        <taxon>rosids</taxon>
        <taxon>malvids</taxon>
        <taxon>Brassicales</taxon>
        <taxon>Brassicaceae</taxon>
        <taxon>Cardamineae</taxon>
        <taxon>Cardamine</taxon>
    </lineage>
</organism>
<accession>A0ABD1C541</accession>
<evidence type="ECO:0000313" key="4">
    <source>
        <dbReference type="Proteomes" id="UP001558713"/>
    </source>
</evidence>
<keyword evidence="1" id="KW-0863">Zinc-finger</keyword>
<dbReference type="GO" id="GO:0008270">
    <property type="term" value="F:zinc ion binding"/>
    <property type="evidence" value="ECO:0007669"/>
    <property type="project" value="UniProtKB-KW"/>
</dbReference>
<dbReference type="Proteomes" id="UP001558713">
    <property type="component" value="Unassembled WGS sequence"/>
</dbReference>
<sequence>MGFSKPHECAICKEIFLTPKDLISHFEAFHSNCRHFPTFSSVAAATTTIHHNPNPNRNLNPAFPVRNNFKFTYYRRGYFDGQGRFHKGFPPSPATASAKENHFLQPKKQKLMDHFPATSSEVIRTLPLLCQLEKPMSEDIVTEYGGDNSRSIDLSLRL</sequence>
<proteinExistence type="predicted"/>
<evidence type="ECO:0000259" key="2">
    <source>
        <dbReference type="PROSITE" id="PS50157"/>
    </source>
</evidence>
<gene>
    <name evidence="3" type="ORF">V5N11_000917</name>
</gene>
<dbReference type="PROSITE" id="PS50157">
    <property type="entry name" value="ZINC_FINGER_C2H2_2"/>
    <property type="match status" value="1"/>
</dbReference>
<evidence type="ECO:0000313" key="3">
    <source>
        <dbReference type="EMBL" id="KAL1224586.1"/>
    </source>
</evidence>
<keyword evidence="1" id="KW-0479">Metal-binding</keyword>
<dbReference type="EMBL" id="JBANAX010000050">
    <property type="protein sequence ID" value="KAL1224586.1"/>
    <property type="molecule type" value="Genomic_DNA"/>
</dbReference>